<organism evidence="2 3">
    <name type="scientific">Nematocida displodere</name>
    <dbReference type="NCBI Taxonomy" id="1805483"/>
    <lineage>
        <taxon>Eukaryota</taxon>
        <taxon>Fungi</taxon>
        <taxon>Fungi incertae sedis</taxon>
        <taxon>Microsporidia</taxon>
        <taxon>Nematocida</taxon>
    </lineage>
</organism>
<dbReference type="GeneID" id="93646723"/>
<accession>A0A177EJ53</accession>
<proteinExistence type="predicted"/>
<name>A0A177EJ53_9MICR</name>
<evidence type="ECO:0000313" key="2">
    <source>
        <dbReference type="EMBL" id="OAG31898.1"/>
    </source>
</evidence>
<keyword evidence="1" id="KW-0472">Membrane</keyword>
<dbReference type="AlphaFoldDB" id="A0A177EJ53"/>
<dbReference type="EMBL" id="LTDL01000014">
    <property type="protein sequence ID" value="OAG31898.1"/>
    <property type="molecule type" value="Genomic_DNA"/>
</dbReference>
<sequence>MVEETRAETATAEETALYEALKGTTYKTFIEYYHRVDKFWNKNFNNIMISLNSRRSIDRVDLSYIIKSMVDIGQHLATNSTIEVLTTDINKYNEHKSLIYAELKSELALEASNCRSSFSRLPTQTNLNTAKEVIDEACLAINHIELLEQLIPLLFSPPNPNPNPAQRLEAISVALFLLSQIEIQTKAKTTYASLAKVLSELQVIEKRSWAAAESASGLQSRPQRIRTLVVSAILLLAIMTLVFLLLGALNILWAWFLTALSLYL</sequence>
<reference evidence="2 3" key="1">
    <citation type="submission" date="2016-02" db="EMBL/GenBank/DDBJ databases">
        <title>Discovery of a natural microsporidian pathogen with a broad tissue tropism in Caenorhabditis elegans.</title>
        <authorList>
            <person name="Luallen R.J."/>
            <person name="Reinke A.W."/>
            <person name="Tong L."/>
            <person name="Botts M.R."/>
            <person name="Felix M.-A."/>
            <person name="Troemel E.R."/>
        </authorList>
    </citation>
    <scope>NUCLEOTIDE SEQUENCE [LARGE SCALE GENOMIC DNA]</scope>
    <source>
        <strain evidence="2 3">JUm2807</strain>
    </source>
</reference>
<feature type="transmembrane region" description="Helical" evidence="1">
    <location>
        <begin position="228"/>
        <end position="256"/>
    </location>
</feature>
<dbReference type="Proteomes" id="UP000185944">
    <property type="component" value="Unassembled WGS sequence"/>
</dbReference>
<gene>
    <name evidence="2" type="ORF">NEDG_00373</name>
</gene>
<dbReference type="VEuPathDB" id="MicrosporidiaDB:NEDG_00373"/>
<protein>
    <submittedName>
        <fullName evidence="2">Uncharacterized protein</fullName>
    </submittedName>
</protein>
<keyword evidence="1" id="KW-1133">Transmembrane helix</keyword>
<evidence type="ECO:0000256" key="1">
    <source>
        <dbReference type="SAM" id="Phobius"/>
    </source>
</evidence>
<comment type="caution">
    <text evidence="2">The sequence shown here is derived from an EMBL/GenBank/DDBJ whole genome shotgun (WGS) entry which is preliminary data.</text>
</comment>
<dbReference type="RefSeq" id="XP_067545499.1">
    <property type="nucleotide sequence ID" value="XM_067687791.1"/>
</dbReference>
<keyword evidence="3" id="KW-1185">Reference proteome</keyword>
<evidence type="ECO:0000313" key="3">
    <source>
        <dbReference type="Proteomes" id="UP000185944"/>
    </source>
</evidence>
<keyword evidence="1" id="KW-0812">Transmembrane</keyword>